<dbReference type="OrthoDB" id="114975at2759"/>
<dbReference type="AlphaFoldDB" id="A0A8K1CA03"/>
<dbReference type="PANTHER" id="PTHR31585:SF5">
    <property type="entry name" value="RNA-BINDING S4 DOMAIN-CONTAINING PROTEIN"/>
    <property type="match status" value="1"/>
</dbReference>
<evidence type="ECO:0000256" key="3">
    <source>
        <dbReference type="ARBA" id="ARBA00022448"/>
    </source>
</evidence>
<comment type="caution">
    <text evidence="8">The sequence shown here is derived from an EMBL/GenBank/DDBJ whole genome shotgun (WGS) entry which is preliminary data.</text>
</comment>
<dbReference type="SUPFAM" id="SSF103473">
    <property type="entry name" value="MFS general substrate transporter"/>
    <property type="match status" value="1"/>
</dbReference>
<proteinExistence type="inferred from homology"/>
<dbReference type="PANTHER" id="PTHR31585">
    <property type="entry name" value="FOLATE-BIOPTERIN TRANSPORTER 1, CHLOROPLASTIC"/>
    <property type="match status" value="1"/>
</dbReference>
<evidence type="ECO:0000256" key="5">
    <source>
        <dbReference type="ARBA" id="ARBA00022989"/>
    </source>
</evidence>
<dbReference type="InterPro" id="IPR036259">
    <property type="entry name" value="MFS_trans_sf"/>
</dbReference>
<dbReference type="Proteomes" id="UP000794436">
    <property type="component" value="Unassembled WGS sequence"/>
</dbReference>
<evidence type="ECO:0000313" key="9">
    <source>
        <dbReference type="Proteomes" id="UP000794436"/>
    </source>
</evidence>
<gene>
    <name evidence="8" type="ORF">Poli38472_007354</name>
</gene>
<protein>
    <submittedName>
        <fullName evidence="8">Uncharacterized protein</fullName>
    </submittedName>
</protein>
<keyword evidence="4 7" id="KW-0812">Transmembrane</keyword>
<accession>A0A8K1CA03</accession>
<dbReference type="EMBL" id="SPLM01000110">
    <property type="protein sequence ID" value="TMW59209.1"/>
    <property type="molecule type" value="Genomic_DNA"/>
</dbReference>
<evidence type="ECO:0000313" key="8">
    <source>
        <dbReference type="EMBL" id="TMW59209.1"/>
    </source>
</evidence>
<comment type="similarity">
    <text evidence="2">Belongs to the major facilitator superfamily. Folate-biopterin transporter (TC 2.A.71) family.</text>
</comment>
<comment type="subcellular location">
    <subcellularLocation>
        <location evidence="1">Membrane</location>
        <topology evidence="1">Multi-pass membrane protein</topology>
    </subcellularLocation>
</comment>
<dbReference type="Pfam" id="PF03092">
    <property type="entry name" value="BT1"/>
    <property type="match status" value="1"/>
</dbReference>
<organism evidence="8 9">
    <name type="scientific">Pythium oligandrum</name>
    <name type="common">Mycoparasitic fungus</name>
    <dbReference type="NCBI Taxonomy" id="41045"/>
    <lineage>
        <taxon>Eukaryota</taxon>
        <taxon>Sar</taxon>
        <taxon>Stramenopiles</taxon>
        <taxon>Oomycota</taxon>
        <taxon>Peronosporomycetes</taxon>
        <taxon>Pythiales</taxon>
        <taxon>Pythiaceae</taxon>
        <taxon>Pythium</taxon>
    </lineage>
</organism>
<evidence type="ECO:0000256" key="6">
    <source>
        <dbReference type="ARBA" id="ARBA00023136"/>
    </source>
</evidence>
<keyword evidence="9" id="KW-1185">Reference proteome</keyword>
<dbReference type="InterPro" id="IPR039309">
    <property type="entry name" value="BT1"/>
</dbReference>
<keyword evidence="5 7" id="KW-1133">Transmembrane helix</keyword>
<keyword evidence="3" id="KW-0813">Transport</keyword>
<dbReference type="GO" id="GO:0016020">
    <property type="term" value="C:membrane"/>
    <property type="evidence" value="ECO:0007669"/>
    <property type="project" value="UniProtKB-SubCell"/>
</dbReference>
<evidence type="ECO:0000256" key="4">
    <source>
        <dbReference type="ARBA" id="ARBA00022692"/>
    </source>
</evidence>
<sequence length="310" mass="33879">MPRFSTNLDLAQRASYVSHASATKEGEYLDMKTPDMENGGALREGGAPKLMSKEYFGVIAQYAAVGLIDAVLSATIYPFLQNYLNVNGTTAVTASTLVTLPWSFKVFYGILSDCVPICGYRRRPYMVLGWTIAIIMLLAMGFMKVGSPYWADPNDAYIDPKEDPDAFEAALAHANESAPGSANKYVAFMLLTAFGYLMSDVCADGVVAELAQREPIEVRGTTQAVIYDTRTAFNILGGVITGFAFNGKDYGGNFGFSLSFPTLMLILGFVAMPVIPITWFFIKKEKMPAANFREYMAEFGASSRPVQCTK</sequence>
<keyword evidence="6 7" id="KW-0472">Membrane</keyword>
<feature type="transmembrane region" description="Helical" evidence="7">
    <location>
        <begin position="86"/>
        <end position="104"/>
    </location>
</feature>
<feature type="transmembrane region" description="Helical" evidence="7">
    <location>
        <begin position="258"/>
        <end position="282"/>
    </location>
</feature>
<name>A0A8K1CA03_PYTOL</name>
<evidence type="ECO:0000256" key="1">
    <source>
        <dbReference type="ARBA" id="ARBA00004141"/>
    </source>
</evidence>
<reference evidence="8" key="1">
    <citation type="submission" date="2019-03" db="EMBL/GenBank/DDBJ databases">
        <title>Long read genome sequence of the mycoparasitic Pythium oligandrum ATCC 38472 isolated from sugarbeet rhizosphere.</title>
        <authorList>
            <person name="Gaulin E."/>
        </authorList>
    </citation>
    <scope>NUCLEOTIDE SEQUENCE</scope>
    <source>
        <strain evidence="8">ATCC 38472_TT</strain>
    </source>
</reference>
<evidence type="ECO:0000256" key="7">
    <source>
        <dbReference type="SAM" id="Phobius"/>
    </source>
</evidence>
<feature type="transmembrane region" description="Helical" evidence="7">
    <location>
        <begin position="59"/>
        <end position="80"/>
    </location>
</feature>
<feature type="transmembrane region" description="Helical" evidence="7">
    <location>
        <begin position="125"/>
        <end position="143"/>
    </location>
</feature>
<dbReference type="Gene3D" id="1.20.1250.20">
    <property type="entry name" value="MFS general substrate transporter like domains"/>
    <property type="match status" value="1"/>
</dbReference>
<evidence type="ECO:0000256" key="2">
    <source>
        <dbReference type="ARBA" id="ARBA00007015"/>
    </source>
</evidence>